<evidence type="ECO:0000256" key="1">
    <source>
        <dbReference type="SAM" id="SignalP"/>
    </source>
</evidence>
<dbReference type="EMBL" id="MPIN01000001">
    <property type="protein sequence ID" value="OJH42195.1"/>
    <property type="molecule type" value="Genomic_DNA"/>
</dbReference>
<dbReference type="AlphaFoldDB" id="A0A1L9BJ08"/>
<feature type="chain" id="PRO_5012973557" evidence="1">
    <location>
        <begin position="24"/>
        <end position="308"/>
    </location>
</feature>
<reference evidence="3" key="1">
    <citation type="submission" date="2016-11" db="EMBL/GenBank/DDBJ databases">
        <authorList>
            <person name="Shukria A."/>
            <person name="Stevens D.C."/>
        </authorList>
    </citation>
    <scope>NUCLEOTIDE SEQUENCE [LARGE SCALE GENOMIC DNA]</scope>
    <source>
        <strain evidence="3">Cbfe23</strain>
    </source>
</reference>
<protein>
    <submittedName>
        <fullName evidence="2">Uncharacterized protein</fullName>
    </submittedName>
</protein>
<accession>A0A1L9BJ08</accession>
<dbReference type="Proteomes" id="UP000182229">
    <property type="component" value="Unassembled WGS sequence"/>
</dbReference>
<evidence type="ECO:0000313" key="2">
    <source>
        <dbReference type="EMBL" id="OJH42195.1"/>
    </source>
</evidence>
<dbReference type="OrthoDB" id="5524524at2"/>
<keyword evidence="1" id="KW-0732">Signal</keyword>
<dbReference type="STRING" id="83449.BON30_02985"/>
<gene>
    <name evidence="2" type="ORF">BON30_02985</name>
</gene>
<proteinExistence type="predicted"/>
<feature type="signal peptide" evidence="1">
    <location>
        <begin position="1"/>
        <end position="23"/>
    </location>
</feature>
<organism evidence="2 3">
    <name type="scientific">Cystobacter ferrugineus</name>
    <dbReference type="NCBI Taxonomy" id="83449"/>
    <lineage>
        <taxon>Bacteria</taxon>
        <taxon>Pseudomonadati</taxon>
        <taxon>Myxococcota</taxon>
        <taxon>Myxococcia</taxon>
        <taxon>Myxococcales</taxon>
        <taxon>Cystobacterineae</taxon>
        <taxon>Archangiaceae</taxon>
        <taxon>Cystobacter</taxon>
    </lineage>
</organism>
<dbReference type="InterPro" id="IPR011754">
    <property type="entry name" value="Mxa_paralog_2268"/>
</dbReference>
<dbReference type="Pfam" id="PF09544">
    <property type="entry name" value="DUF2381"/>
    <property type="match status" value="1"/>
</dbReference>
<evidence type="ECO:0000313" key="3">
    <source>
        <dbReference type="Proteomes" id="UP000182229"/>
    </source>
</evidence>
<keyword evidence="3" id="KW-1185">Reference proteome</keyword>
<reference evidence="2 3" key="2">
    <citation type="submission" date="2016-12" db="EMBL/GenBank/DDBJ databases">
        <title>Draft Genome Sequence of Cystobacter ferrugineus Strain Cbfe23.</title>
        <authorList>
            <person name="Akbar S."/>
            <person name="Dowd S.E."/>
            <person name="Stevens D.C."/>
        </authorList>
    </citation>
    <scope>NUCLEOTIDE SEQUENCE [LARGE SCALE GENOMIC DNA]</scope>
    <source>
        <strain evidence="2 3">Cbfe23</strain>
    </source>
</reference>
<name>A0A1L9BJ08_9BACT</name>
<dbReference type="NCBIfam" id="TIGR02268">
    <property type="entry name" value="Myxococcus xanthus paralogous family TIGR02268"/>
    <property type="match status" value="1"/>
</dbReference>
<comment type="caution">
    <text evidence="2">The sequence shown here is derived from an EMBL/GenBank/DDBJ whole genome shotgun (WGS) entry which is preliminary data.</text>
</comment>
<sequence>MRLPRTVVHLILLVVLMAPAARAGGSEKLSVRSLLLSEHPSHPTHRVYVKAQVVTTLRFEKAVDPDKTKMLGWEGRLEPLAVVRNKVILEPLHALGSDEAIPLVVTLVDGTEVAFLLRSRDYQDWALADQQIDVFQDRESYAAMHDALMRALDQNDALSEQLARYRQEEHSGDHALAALLTAGALEQTPFKLAGYVTGKDDAADVNATLYKGKGKAAVVFRIKNLSPEQPWSMTSARVLSVVTGQERPVAARSLPSKIGPGESGVVAIVADRSAFMEDGKLTSVFLEVYRNGGLRQAFIQLDPDLVAK</sequence>